<dbReference type="Pfam" id="PF22028">
    <property type="entry name" value="DUF6934"/>
    <property type="match status" value="1"/>
</dbReference>
<dbReference type="Proteomes" id="UP000597338">
    <property type="component" value="Unassembled WGS sequence"/>
</dbReference>
<protein>
    <recommendedName>
        <fullName evidence="3">Zeta toxin</fullName>
    </recommendedName>
</protein>
<sequence>MREAISAGSDFTVESNLRDDEIIETVKRFKQNGYNTSFVFIALKSFEESRLRVDQRIKEGGHCEGRKGVIKKRIVFMPTDLDGVYNLAFGDVDEDGEVDDYSVSDNGDRNKILATVVAAVLEYTKRYPQRYIYFQGSTVERTRLYRMAISLNYTTLAETFNIYSQTTDGTQFVMFDKKLAAKGFLIKRKKS</sequence>
<proteinExistence type="predicted"/>
<dbReference type="EMBL" id="BMIK01000001">
    <property type="protein sequence ID" value="GGC18057.1"/>
    <property type="molecule type" value="Genomic_DNA"/>
</dbReference>
<dbReference type="RefSeq" id="WP_188747489.1">
    <property type="nucleotide sequence ID" value="NZ_BMIK01000001.1"/>
</dbReference>
<evidence type="ECO:0000313" key="1">
    <source>
        <dbReference type="EMBL" id="GGC18057.1"/>
    </source>
</evidence>
<evidence type="ECO:0000313" key="2">
    <source>
        <dbReference type="Proteomes" id="UP000597338"/>
    </source>
</evidence>
<gene>
    <name evidence="1" type="ORF">GCM10011386_07500</name>
</gene>
<dbReference type="InterPro" id="IPR027417">
    <property type="entry name" value="P-loop_NTPase"/>
</dbReference>
<keyword evidence="2" id="KW-1185">Reference proteome</keyword>
<dbReference type="Gene3D" id="3.40.50.300">
    <property type="entry name" value="P-loop containing nucleotide triphosphate hydrolases"/>
    <property type="match status" value="1"/>
</dbReference>
<name>A0ABQ1L4J9_9SPHI</name>
<reference evidence="2" key="1">
    <citation type="journal article" date="2019" name="Int. J. Syst. Evol. Microbiol.">
        <title>The Global Catalogue of Microorganisms (GCM) 10K type strain sequencing project: providing services to taxonomists for standard genome sequencing and annotation.</title>
        <authorList>
            <consortium name="The Broad Institute Genomics Platform"/>
            <consortium name="The Broad Institute Genome Sequencing Center for Infectious Disease"/>
            <person name="Wu L."/>
            <person name="Ma J."/>
        </authorList>
    </citation>
    <scope>NUCLEOTIDE SEQUENCE [LARGE SCALE GENOMIC DNA]</scope>
    <source>
        <strain evidence="2">CGMCC 1.15342</strain>
    </source>
</reference>
<accession>A0ABQ1L4J9</accession>
<organism evidence="1 2">
    <name type="scientific">Parapedobacter defluvii</name>
    <dbReference type="NCBI Taxonomy" id="2045106"/>
    <lineage>
        <taxon>Bacteria</taxon>
        <taxon>Pseudomonadati</taxon>
        <taxon>Bacteroidota</taxon>
        <taxon>Sphingobacteriia</taxon>
        <taxon>Sphingobacteriales</taxon>
        <taxon>Sphingobacteriaceae</taxon>
        <taxon>Parapedobacter</taxon>
    </lineage>
</organism>
<dbReference type="InterPro" id="IPR053865">
    <property type="entry name" value="DUF6934"/>
</dbReference>
<evidence type="ECO:0008006" key="3">
    <source>
        <dbReference type="Google" id="ProtNLM"/>
    </source>
</evidence>
<comment type="caution">
    <text evidence="1">The sequence shown here is derived from an EMBL/GenBank/DDBJ whole genome shotgun (WGS) entry which is preliminary data.</text>
</comment>